<evidence type="ECO:0000256" key="8">
    <source>
        <dbReference type="NCBIfam" id="TIGR00392"/>
    </source>
</evidence>
<dbReference type="Gene3D" id="3.40.50.620">
    <property type="entry name" value="HUPs"/>
    <property type="match status" value="2"/>
</dbReference>
<dbReference type="NCBIfam" id="TIGR00392">
    <property type="entry name" value="ileS"/>
    <property type="match status" value="1"/>
</dbReference>
<dbReference type="SUPFAM" id="SSF47323">
    <property type="entry name" value="Anticodon-binding domain of a subclass of class I aminoacyl-tRNA synthetases"/>
    <property type="match status" value="1"/>
</dbReference>
<dbReference type="InterPro" id="IPR002300">
    <property type="entry name" value="aa-tRNA-synth_Ia"/>
</dbReference>
<dbReference type="AlphaFoldDB" id="K0IM26"/>
<dbReference type="PRINTS" id="PR00984">
    <property type="entry name" value="TRNASYNTHILE"/>
</dbReference>
<dbReference type="InterPro" id="IPR014729">
    <property type="entry name" value="Rossmann-like_a/b/a_fold"/>
</dbReference>
<dbReference type="InterPro" id="IPR002301">
    <property type="entry name" value="Ile-tRNA-ligase"/>
</dbReference>
<dbReference type="PANTHER" id="PTHR42780">
    <property type="entry name" value="SOLEUCYL-TRNA SYNTHETASE"/>
    <property type="match status" value="1"/>
</dbReference>
<dbReference type="EC" id="6.1.1.5" evidence="1 8"/>
<evidence type="ECO:0000259" key="10">
    <source>
        <dbReference type="Pfam" id="PF00133"/>
    </source>
</evidence>
<evidence type="ECO:0000256" key="7">
    <source>
        <dbReference type="ARBA" id="ARBA00048359"/>
    </source>
</evidence>
<evidence type="ECO:0000256" key="5">
    <source>
        <dbReference type="ARBA" id="ARBA00022917"/>
    </source>
</evidence>
<comment type="similarity">
    <text evidence="9">Belongs to the class-I aminoacyl-tRNA synthetase family.</text>
</comment>
<dbReference type="InParanoid" id="K0IM26"/>
<dbReference type="InterPro" id="IPR009008">
    <property type="entry name" value="Val/Leu/Ile-tRNA-synth_edit"/>
</dbReference>
<keyword evidence="2 9" id="KW-0436">Ligase</keyword>
<comment type="catalytic activity">
    <reaction evidence="7">
        <text>tRNA(Ile) + L-isoleucine + ATP = L-isoleucyl-tRNA(Ile) + AMP + diphosphate</text>
        <dbReference type="Rhea" id="RHEA:11060"/>
        <dbReference type="Rhea" id="RHEA-COMP:9666"/>
        <dbReference type="Rhea" id="RHEA-COMP:9695"/>
        <dbReference type="ChEBI" id="CHEBI:30616"/>
        <dbReference type="ChEBI" id="CHEBI:33019"/>
        <dbReference type="ChEBI" id="CHEBI:58045"/>
        <dbReference type="ChEBI" id="CHEBI:78442"/>
        <dbReference type="ChEBI" id="CHEBI:78528"/>
        <dbReference type="ChEBI" id="CHEBI:456215"/>
        <dbReference type="EC" id="6.1.1.5"/>
    </reaction>
</comment>
<dbReference type="GO" id="GO:0005524">
    <property type="term" value="F:ATP binding"/>
    <property type="evidence" value="ECO:0007669"/>
    <property type="project" value="UniProtKB-KW"/>
</dbReference>
<dbReference type="GeneID" id="13796750"/>
<protein>
    <recommendedName>
        <fullName evidence="1 8">Isoleucine--tRNA ligase</fullName>
        <ecNumber evidence="1 8">6.1.1.5</ecNumber>
    </recommendedName>
</protein>
<dbReference type="Pfam" id="PF00133">
    <property type="entry name" value="tRNA-synt_1"/>
    <property type="match status" value="1"/>
</dbReference>
<dbReference type="OrthoDB" id="30823at2157"/>
<dbReference type="EMBL" id="CP002408">
    <property type="protein sequence ID" value="AFU57519.1"/>
    <property type="molecule type" value="Genomic_DNA"/>
</dbReference>
<evidence type="ECO:0000313" key="13">
    <source>
        <dbReference type="Proteomes" id="UP000008037"/>
    </source>
</evidence>
<name>K0IM26_NITGG</name>
<feature type="domain" description="Aminoacyl-tRNA synthetase class Ia" evidence="10">
    <location>
        <begin position="42"/>
        <end position="638"/>
    </location>
</feature>
<dbReference type="Gene3D" id="1.10.730.10">
    <property type="entry name" value="Isoleucyl-tRNA Synthetase, Domain 1"/>
    <property type="match status" value="1"/>
</dbReference>
<dbReference type="GO" id="GO:0006428">
    <property type="term" value="P:isoleucyl-tRNA aminoacylation"/>
    <property type="evidence" value="ECO:0007669"/>
    <property type="project" value="UniProtKB-UniRule"/>
</dbReference>
<dbReference type="PROSITE" id="PS00178">
    <property type="entry name" value="AA_TRNA_LIGASE_I"/>
    <property type="match status" value="1"/>
</dbReference>
<dbReference type="RefSeq" id="WP_015018065.1">
    <property type="nucleotide sequence ID" value="NC_018719.1"/>
</dbReference>
<keyword evidence="5 9" id="KW-0648">Protein biosynthesis</keyword>
<dbReference type="PATRIC" id="fig|1237085.11.peg.550"/>
<dbReference type="GO" id="GO:0002161">
    <property type="term" value="F:aminoacyl-tRNA deacylase activity"/>
    <property type="evidence" value="ECO:0007669"/>
    <property type="project" value="InterPro"/>
</dbReference>
<dbReference type="InterPro" id="IPR009080">
    <property type="entry name" value="tRNAsynth_Ia_anticodon-bd"/>
</dbReference>
<keyword evidence="6 9" id="KW-0030">Aminoacyl-tRNA synthetase</keyword>
<dbReference type="GO" id="GO:0005737">
    <property type="term" value="C:cytoplasm"/>
    <property type="evidence" value="ECO:0007669"/>
    <property type="project" value="UniProtKB-UniRule"/>
</dbReference>
<proteinExistence type="inferred from homology"/>
<dbReference type="InterPro" id="IPR013155">
    <property type="entry name" value="M/V/L/I-tRNA-synth_anticd-bd"/>
</dbReference>
<evidence type="ECO:0000259" key="11">
    <source>
        <dbReference type="Pfam" id="PF08264"/>
    </source>
</evidence>
<dbReference type="STRING" id="1237085.Ngar_c05760"/>
<dbReference type="InterPro" id="IPR001412">
    <property type="entry name" value="aa-tRNA-synth_I_CS"/>
</dbReference>
<evidence type="ECO:0000256" key="9">
    <source>
        <dbReference type="RuleBase" id="RU363035"/>
    </source>
</evidence>
<evidence type="ECO:0000256" key="6">
    <source>
        <dbReference type="ARBA" id="ARBA00023146"/>
    </source>
</evidence>
<dbReference type="Proteomes" id="UP000008037">
    <property type="component" value="Chromosome"/>
</dbReference>
<dbReference type="SUPFAM" id="SSF52374">
    <property type="entry name" value="Nucleotidylyl transferase"/>
    <property type="match status" value="1"/>
</dbReference>
<accession>K0IM26</accession>
<dbReference type="FunCoup" id="K0IM26">
    <property type="interactions" value="244"/>
</dbReference>
<dbReference type="SUPFAM" id="SSF50677">
    <property type="entry name" value="ValRS/IleRS/LeuRS editing domain"/>
    <property type="match status" value="1"/>
</dbReference>
<gene>
    <name evidence="12" type="primary">ileS</name>
    <name evidence="12" type="ordered locus">Ngar_c05760</name>
</gene>
<dbReference type="Pfam" id="PF19302">
    <property type="entry name" value="DUF5915"/>
    <property type="match status" value="1"/>
</dbReference>
<dbReference type="GO" id="GO:0004822">
    <property type="term" value="F:isoleucine-tRNA ligase activity"/>
    <property type="evidence" value="ECO:0007669"/>
    <property type="project" value="UniProtKB-UniRule"/>
</dbReference>
<keyword evidence="4 9" id="KW-0067">ATP-binding</keyword>
<keyword evidence="13" id="KW-1185">Reference proteome</keyword>
<dbReference type="KEGG" id="nga:Ngar_c05760"/>
<evidence type="ECO:0000256" key="3">
    <source>
        <dbReference type="ARBA" id="ARBA00022741"/>
    </source>
</evidence>
<evidence type="ECO:0000313" key="12">
    <source>
        <dbReference type="EMBL" id="AFU57519.1"/>
    </source>
</evidence>
<evidence type="ECO:0000256" key="2">
    <source>
        <dbReference type="ARBA" id="ARBA00022598"/>
    </source>
</evidence>
<reference evidence="12 13" key="1">
    <citation type="journal article" date="2012" name="Environ. Microbiol.">
        <title>The genome of the ammonia-oxidizing Candidatus Nitrososphaera gargensis: insights into metabolic versatility and environmental adaptations.</title>
        <authorList>
            <person name="Spang A."/>
            <person name="Poehlein A."/>
            <person name="Offre P."/>
            <person name="Zumbragel S."/>
            <person name="Haider S."/>
            <person name="Rychlik N."/>
            <person name="Nowka B."/>
            <person name="Schmeisser C."/>
            <person name="Lebedeva E.V."/>
            <person name="Rattei T."/>
            <person name="Bohm C."/>
            <person name="Schmid M."/>
            <person name="Galushko A."/>
            <person name="Hatzenpichler R."/>
            <person name="Weinmaier T."/>
            <person name="Daniel R."/>
            <person name="Schleper C."/>
            <person name="Spieck E."/>
            <person name="Streit W."/>
            <person name="Wagner M."/>
        </authorList>
    </citation>
    <scope>NUCLEOTIDE SEQUENCE [LARGE SCALE GENOMIC DNA]</scope>
    <source>
        <strain evidence="13">Ga9.2</strain>
    </source>
</reference>
<sequence length="1071" mass="122280">MEFSTKFDAKAIENEVRNYLDNLDLRAHLENELAGKELVGYIEGPPTMNGEPHAGHLRGRIIKDLWYRFNTLQKKKVIFRAGWDTQGLPVELQAEKELGLTGSKAENISKVGVEKIVETCKKIIHFYNEKWVAVDKLLGISFNYEKAYWTFRDSYIEREWQYMRKAWESGVLREWFRVVAYCPSCQTSLSNAEVNQGYETVEDPSFYYKVKLADEDAYMIVWTTMPFTIVTDEMVGANPKADYNYVRANGERWVVGADRMQDLMRELRIEDYAVEKTVKGSELDGKHYIHPLLHMIPGLAELASNGSIHFVVAEDFVDTATGSGLVHLSPANGEEDFEVAAKRNVPIFVPIDDRVIFTEKAGSFKDLFVRDADMKVVQAMKEAGASVKLGKIKHQYPTCWRSHHKVVWLARREYFYIIEKLGDKPLQAAQNVEYFFEPPKNRFVEIIREQHPWCISRERVWGTPLPVWSCAKCGHKDALFSRAEIVKNAIELPDGPNFELHRPWIDRIKIKCEKCGAAMQREPFVLDTWHNSGAAPYASLTDEEYHDLIPATFLTEGIDQTRGWAYTLLMENVIMNQAGVAPFQSFLFQGHVLDEKGNKMSKSLGNVIEARTLLSDNPVDLVRLYFMWKSSPIESLNFSLDEMRTRSYQILSTLHNLHVYFKQNSEFDKFDQGKHVLQWVADNNLLGQTEVWLLSKLQGLIAEVTDSFARCRFHEGAKAIDEFIINHLSQTYIPLTRNVIWDDSAENLDRRLAVYSVLGHVLMQIDIMLHPLSPFITEYLYLTCFFGKKKSVLLESWPRRDEKLVNAKIESAFDRIKEIVSLANAARNLAGLKRRWPIREVIICGQGLQSLDIEGVSDALKSQLNAGQYRLVEISTGSQLEKVAGLLDSKMPISVSVELVRKNVAPRVKADIGKVVQAFENIDKLRLLGSLRSGNYSLTYDDGKTVELSPSDVEVAYKAAEGYSSSERGDLVVFISTTRDKDLMVKGLIRDLARQLQQLRKERQYNPTDILDAAYVAGLEAEEIAALSAMKDELTYLVRVKNVSLSKEPLDNKVNYKTVEIDGREFRISVE</sequence>
<dbReference type="InterPro" id="IPR023586">
    <property type="entry name" value="Ile-tRNA-ligase_type2"/>
</dbReference>
<dbReference type="HOGENOM" id="CLU_001493_1_1_2"/>
<organism evidence="12 13">
    <name type="scientific">Nitrososphaera gargensis (strain Ga9.2)</name>
    <dbReference type="NCBI Taxonomy" id="1237085"/>
    <lineage>
        <taxon>Archaea</taxon>
        <taxon>Nitrososphaerota</taxon>
        <taxon>Nitrososphaeria</taxon>
        <taxon>Nitrososphaerales</taxon>
        <taxon>Nitrososphaeraceae</taxon>
        <taxon>Nitrososphaera</taxon>
    </lineage>
</organism>
<evidence type="ECO:0000256" key="4">
    <source>
        <dbReference type="ARBA" id="ARBA00022840"/>
    </source>
</evidence>
<dbReference type="Pfam" id="PF08264">
    <property type="entry name" value="Anticodon_1"/>
    <property type="match status" value="1"/>
</dbReference>
<dbReference type="PANTHER" id="PTHR42780:SF1">
    <property type="entry name" value="ISOLEUCINE--TRNA LIGASE, CYTOPLASMIC"/>
    <property type="match status" value="1"/>
</dbReference>
<evidence type="ECO:0000256" key="1">
    <source>
        <dbReference type="ARBA" id="ARBA00013165"/>
    </source>
</evidence>
<feature type="domain" description="Methionyl/Valyl/Leucyl/Isoleucyl-tRNA synthetase anticodon-binding" evidence="11">
    <location>
        <begin position="692"/>
        <end position="841"/>
    </location>
</feature>
<keyword evidence="3 9" id="KW-0547">Nucleotide-binding</keyword>